<evidence type="ECO:0000256" key="3">
    <source>
        <dbReference type="ARBA" id="ARBA00023163"/>
    </source>
</evidence>
<protein>
    <submittedName>
        <fullName evidence="6">TetR family transcriptional regulator</fullName>
    </submittedName>
</protein>
<dbReference type="PANTHER" id="PTHR47506">
    <property type="entry name" value="TRANSCRIPTIONAL REGULATORY PROTEIN"/>
    <property type="match status" value="1"/>
</dbReference>
<dbReference type="InterPro" id="IPR001647">
    <property type="entry name" value="HTH_TetR"/>
</dbReference>
<evidence type="ECO:0000259" key="5">
    <source>
        <dbReference type="PROSITE" id="PS50977"/>
    </source>
</evidence>
<evidence type="ECO:0000313" key="6">
    <source>
        <dbReference type="EMBL" id="NHZ78672.1"/>
    </source>
</evidence>
<feature type="DNA-binding region" description="H-T-H motif" evidence="4">
    <location>
        <begin position="32"/>
        <end position="51"/>
    </location>
</feature>
<name>A0ABX0N0V7_9BURK</name>
<keyword evidence="3" id="KW-0804">Transcription</keyword>
<dbReference type="PRINTS" id="PR00455">
    <property type="entry name" value="HTHTETR"/>
</dbReference>
<organism evidence="6 7">
    <name type="scientific">Massilia frigida</name>
    <dbReference type="NCBI Taxonomy" id="2609281"/>
    <lineage>
        <taxon>Bacteria</taxon>
        <taxon>Pseudomonadati</taxon>
        <taxon>Pseudomonadota</taxon>
        <taxon>Betaproteobacteria</taxon>
        <taxon>Burkholderiales</taxon>
        <taxon>Oxalobacteraceae</taxon>
        <taxon>Telluria group</taxon>
        <taxon>Massilia</taxon>
    </lineage>
</organism>
<dbReference type="PROSITE" id="PS50977">
    <property type="entry name" value="HTH_TETR_2"/>
    <property type="match status" value="1"/>
</dbReference>
<dbReference type="InterPro" id="IPR036271">
    <property type="entry name" value="Tet_transcr_reg_TetR-rel_C_sf"/>
</dbReference>
<keyword evidence="1" id="KW-0805">Transcription regulation</keyword>
<dbReference type="Gene3D" id="1.10.10.60">
    <property type="entry name" value="Homeodomain-like"/>
    <property type="match status" value="1"/>
</dbReference>
<reference evidence="6 7" key="1">
    <citation type="submission" date="2019-10" db="EMBL/GenBank/DDBJ databases">
        <title>Taxonomy of Antarctic Massilia spp.: description of Massilia rubra sp. nov., Massilia aquatica sp. nov., Massilia mucilaginosa sp. nov., Massilia frigida sp. nov. isolated from streams, lakes and regoliths.</title>
        <authorList>
            <person name="Holochova P."/>
            <person name="Sedlacek I."/>
            <person name="Kralova S."/>
            <person name="Maslanova I."/>
            <person name="Busse H.-J."/>
            <person name="Stankova E."/>
            <person name="Vrbovska V."/>
            <person name="Kovarovic V."/>
            <person name="Bartak M."/>
            <person name="Svec P."/>
            <person name="Pantucek R."/>
        </authorList>
    </citation>
    <scope>NUCLEOTIDE SEQUENCE [LARGE SCALE GENOMIC DNA]</scope>
    <source>
        <strain evidence="6 7">CCM 8695</strain>
    </source>
</reference>
<accession>A0ABX0N0V7</accession>
<keyword evidence="7" id="KW-1185">Reference proteome</keyword>
<evidence type="ECO:0000256" key="4">
    <source>
        <dbReference type="PROSITE-ProRule" id="PRU00335"/>
    </source>
</evidence>
<evidence type="ECO:0000256" key="2">
    <source>
        <dbReference type="ARBA" id="ARBA00023125"/>
    </source>
</evidence>
<proteinExistence type="predicted"/>
<dbReference type="PANTHER" id="PTHR47506:SF7">
    <property type="entry name" value="TRANSCRIPTIONAL REGULATORY PROTEIN"/>
    <property type="match status" value="1"/>
</dbReference>
<dbReference type="SUPFAM" id="SSF46689">
    <property type="entry name" value="Homeodomain-like"/>
    <property type="match status" value="1"/>
</dbReference>
<comment type="caution">
    <text evidence="6">The sequence shown here is derived from an EMBL/GenBank/DDBJ whole genome shotgun (WGS) entry which is preliminary data.</text>
</comment>
<dbReference type="Pfam" id="PF00440">
    <property type="entry name" value="TetR_N"/>
    <property type="match status" value="1"/>
</dbReference>
<dbReference type="Proteomes" id="UP000621455">
    <property type="component" value="Unassembled WGS sequence"/>
</dbReference>
<sequence>MRHKGVNKDETRLRVTDAISRGFRKHGFAGVGVDALAKGAGVTSGAFYSHFGSKSGAFEVALGVGLDEVISGIPHYQREFGANWVKAFVDYYLGKAHREDLECGCAMASLTPEVVRAGTDMQAVFEEKMNVIVDIVARGLEAENHAAARARAWAMLAVLIGGLNLARAVQCRTTIGELANAIAAAAVAAAGPSCIVKDLTQSAPRAVPGPSSRA</sequence>
<evidence type="ECO:0000313" key="7">
    <source>
        <dbReference type="Proteomes" id="UP000621455"/>
    </source>
</evidence>
<dbReference type="Gene3D" id="1.10.357.10">
    <property type="entry name" value="Tetracycline Repressor, domain 2"/>
    <property type="match status" value="1"/>
</dbReference>
<dbReference type="SUPFAM" id="SSF48498">
    <property type="entry name" value="Tetracyclin repressor-like, C-terminal domain"/>
    <property type="match status" value="1"/>
</dbReference>
<dbReference type="InterPro" id="IPR009057">
    <property type="entry name" value="Homeodomain-like_sf"/>
</dbReference>
<keyword evidence="2 4" id="KW-0238">DNA-binding</keyword>
<dbReference type="EMBL" id="WHJG01000003">
    <property type="protein sequence ID" value="NHZ78672.1"/>
    <property type="molecule type" value="Genomic_DNA"/>
</dbReference>
<evidence type="ECO:0000256" key="1">
    <source>
        <dbReference type="ARBA" id="ARBA00023015"/>
    </source>
</evidence>
<gene>
    <name evidence="6" type="ORF">F2P44_05160</name>
</gene>
<feature type="domain" description="HTH tetR-type" evidence="5">
    <location>
        <begin position="9"/>
        <end position="69"/>
    </location>
</feature>